<dbReference type="InterPro" id="IPR010263">
    <property type="entry name" value="T6SS_TssK"/>
</dbReference>
<dbReference type="PANTHER" id="PTHR35566:SF1">
    <property type="entry name" value="TYPE VI SECRETION SYSTEM BASEPLATE COMPONENT TSSK1"/>
    <property type="match status" value="1"/>
</dbReference>
<dbReference type="STRING" id="1907941.BKE30_12940"/>
<dbReference type="Pfam" id="PF05936">
    <property type="entry name" value="T6SS_VasE"/>
    <property type="match status" value="1"/>
</dbReference>
<dbReference type="OrthoDB" id="9775333at2"/>
<proteinExistence type="predicted"/>
<gene>
    <name evidence="1" type="ORF">BKE30_12940</name>
</gene>
<keyword evidence="2" id="KW-1185">Reference proteome</keyword>
<evidence type="ECO:0000313" key="1">
    <source>
        <dbReference type="EMBL" id="ONG38245.1"/>
    </source>
</evidence>
<evidence type="ECO:0000313" key="2">
    <source>
        <dbReference type="Proteomes" id="UP000192132"/>
    </source>
</evidence>
<dbReference type="RefSeq" id="WP_076879021.1">
    <property type="nucleotide sequence ID" value="NZ_MLCN01000036.1"/>
</dbReference>
<dbReference type="NCBIfam" id="TIGR03353">
    <property type="entry name" value="VI_chp_4"/>
    <property type="match status" value="1"/>
</dbReference>
<organism evidence="1 2">
    <name type="scientific">Alkanindiges hydrocarboniclasticus</name>
    <dbReference type="NCBI Taxonomy" id="1907941"/>
    <lineage>
        <taxon>Bacteria</taxon>
        <taxon>Pseudomonadati</taxon>
        <taxon>Pseudomonadota</taxon>
        <taxon>Gammaproteobacteria</taxon>
        <taxon>Moraxellales</taxon>
        <taxon>Moraxellaceae</taxon>
        <taxon>Alkanindiges</taxon>
    </lineage>
</organism>
<dbReference type="EMBL" id="MLCN01000036">
    <property type="protein sequence ID" value="ONG38245.1"/>
    <property type="molecule type" value="Genomic_DNA"/>
</dbReference>
<reference evidence="1 2" key="1">
    <citation type="submission" date="2016-10" db="EMBL/GenBank/DDBJ databases">
        <title>Draft Genome sequence of Alkanindiges sp. strain H1.</title>
        <authorList>
            <person name="Subhash Y."/>
            <person name="Lee S."/>
        </authorList>
    </citation>
    <scope>NUCLEOTIDE SEQUENCE [LARGE SCALE GENOMIC DNA]</scope>
    <source>
        <strain evidence="1 2">H1</strain>
    </source>
</reference>
<dbReference type="Proteomes" id="UP000192132">
    <property type="component" value="Unassembled WGS sequence"/>
</dbReference>
<accession>A0A1S8CT66</accession>
<name>A0A1S8CT66_9GAMM</name>
<protein>
    <submittedName>
        <fullName evidence="1">Type VI secretion system-associated protein</fullName>
    </submittedName>
</protein>
<comment type="caution">
    <text evidence="1">The sequence shown here is derived from an EMBL/GenBank/DDBJ whole genome shotgun (WGS) entry which is preliminary data.</text>
</comment>
<dbReference type="PANTHER" id="PTHR35566">
    <property type="entry name" value="BLR3599 PROTEIN"/>
    <property type="match status" value="1"/>
</dbReference>
<sequence>MVQANKVLWGEGLFLRPQHFQIQDMYHEQRLNNTIHALSAFPYGIRKLEFDAIQLQNNILALTHIDILWSDGDVYKAPERDLLPESMQLDSARMSDQALVYIAFPALHHGSSNLQSNNQIRPVRYSSKQVSSTDIFTDAVESEVVILQRQAFFRVLDIHVRPDHELDGMLYFPVARIRKNSTGEYEFDPNFMPPVLHVDSSELLLNSVKRLLGVIRAKLKTLQSNNREIDQQLVEFRSGDLVSFWLVNSLNAGYAALNHIIQHPQIHPERLHQELLRLTGSLLTFSRVHNLDNLPVYNHYSPMHGFNALDNMIREMLDTIISTRYLNITLRETKPSYWQGSLDSDKITRNTRLYLAINCSLPAHELVASVPVRIKVGAPDDVEKRVLAALPAISLSHLSNVPSAIPVRSGVLYFAIEPYGNLYEQMLQQQSVCIYIPGGFSDLTLELIAIIDS</sequence>
<dbReference type="AlphaFoldDB" id="A0A1S8CT66"/>